<dbReference type="PANTHER" id="PTHR43249">
    <property type="entry name" value="UDP-N-ACETYL-2-AMINO-2-DEOXY-D-GLUCURONATE OXIDASE"/>
    <property type="match status" value="1"/>
</dbReference>
<evidence type="ECO:0000313" key="4">
    <source>
        <dbReference type="Proteomes" id="UP000030700"/>
    </source>
</evidence>
<accession>A0A0S6W4A5</accession>
<dbReference type="InterPro" id="IPR000683">
    <property type="entry name" value="Gfo/Idh/MocA-like_OxRdtase_N"/>
</dbReference>
<dbReference type="STRING" id="1499966.U14_04544"/>
<dbReference type="GO" id="GO:0000166">
    <property type="term" value="F:nucleotide binding"/>
    <property type="evidence" value="ECO:0007669"/>
    <property type="project" value="InterPro"/>
</dbReference>
<proteinExistence type="predicted"/>
<dbReference type="InterPro" id="IPR052515">
    <property type="entry name" value="Gfo/Idh/MocA_Oxidoreductase"/>
</dbReference>
<name>A0A0S6W4A5_9BACT</name>
<dbReference type="Pfam" id="PF22725">
    <property type="entry name" value="GFO_IDH_MocA_C3"/>
    <property type="match status" value="1"/>
</dbReference>
<organism evidence="3">
    <name type="scientific">Candidatus Moduliflexus flocculans</name>
    <dbReference type="NCBI Taxonomy" id="1499966"/>
    <lineage>
        <taxon>Bacteria</taxon>
        <taxon>Candidatus Moduliflexota</taxon>
        <taxon>Candidatus Moduliflexia</taxon>
        <taxon>Candidatus Moduliflexales</taxon>
        <taxon>Candidatus Moduliflexaceae</taxon>
    </lineage>
</organism>
<dbReference type="InterPro" id="IPR055170">
    <property type="entry name" value="GFO_IDH_MocA-like_dom"/>
</dbReference>
<keyword evidence="4" id="KW-1185">Reference proteome</keyword>
<dbReference type="EMBL" id="DF820459">
    <property type="protein sequence ID" value="GAK53279.1"/>
    <property type="molecule type" value="Genomic_DNA"/>
</dbReference>
<protein>
    <submittedName>
        <fullName evidence="3">Oxidoreductase domain protein</fullName>
    </submittedName>
</protein>
<feature type="domain" description="Gfo/Idh/MocA-like oxidoreductase N-terminal" evidence="1">
    <location>
        <begin position="4"/>
        <end position="121"/>
    </location>
</feature>
<evidence type="ECO:0000259" key="2">
    <source>
        <dbReference type="Pfam" id="PF22725"/>
    </source>
</evidence>
<sequence>MSILRVGVTGCGVGQSHIRAFQSLPQEFEVVALCDIDLAKAQSIAAELKIPHVFTDFGEFCGMEELDVIDLCTPSFLHATQTRQAALAGKHVICEKPVAGSLQEVDELIALERASNVRIMPIFQYRFGHGIQKLKYLMQEGLAGRAYLSTVETAWRRRAEYYAAPWRGKWETELGGALVTLAVHAHDMLCYAIGPAKSVFARAATMVNPIQVEDCVSASLEMADGSFASLSVTTGSSQQISRHRFCFSQLSAESNTEPYNNGADPWIFTGDSPEINTQIQAALQRFTPQPEGFVGQFTRFCAALRNQTELPVTLNDARMSLELITAIYHSAQTGQPVNLPIGKDHPQYASWRP</sequence>
<dbReference type="SUPFAM" id="SSF55347">
    <property type="entry name" value="Glyceraldehyde-3-phosphate dehydrogenase-like, C-terminal domain"/>
    <property type="match status" value="1"/>
</dbReference>
<feature type="domain" description="GFO/IDH/MocA-like oxidoreductase" evidence="2">
    <location>
        <begin position="131"/>
        <end position="238"/>
    </location>
</feature>
<reference evidence="3" key="1">
    <citation type="journal article" date="2015" name="PeerJ">
        <title>First genomic representation of candidate bacterial phylum KSB3 points to enhanced environmental sensing as a trigger of wastewater bulking.</title>
        <authorList>
            <person name="Sekiguchi Y."/>
            <person name="Ohashi A."/>
            <person name="Parks D.H."/>
            <person name="Yamauchi T."/>
            <person name="Tyson G.W."/>
            <person name="Hugenholtz P."/>
        </authorList>
    </citation>
    <scope>NUCLEOTIDE SEQUENCE [LARGE SCALE GENOMIC DNA]</scope>
</reference>
<dbReference type="HOGENOM" id="CLU_023194_1_0_0"/>
<dbReference type="Pfam" id="PF01408">
    <property type="entry name" value="GFO_IDH_MocA"/>
    <property type="match status" value="1"/>
</dbReference>
<dbReference type="SUPFAM" id="SSF51735">
    <property type="entry name" value="NAD(P)-binding Rossmann-fold domains"/>
    <property type="match status" value="1"/>
</dbReference>
<dbReference type="PANTHER" id="PTHR43249:SF1">
    <property type="entry name" value="D-GLUCOSIDE 3-DEHYDROGENASE"/>
    <property type="match status" value="1"/>
</dbReference>
<evidence type="ECO:0000259" key="1">
    <source>
        <dbReference type="Pfam" id="PF01408"/>
    </source>
</evidence>
<dbReference type="Gene3D" id="3.40.50.720">
    <property type="entry name" value="NAD(P)-binding Rossmann-like Domain"/>
    <property type="match status" value="1"/>
</dbReference>
<dbReference type="InterPro" id="IPR036291">
    <property type="entry name" value="NAD(P)-bd_dom_sf"/>
</dbReference>
<evidence type="ECO:0000313" key="3">
    <source>
        <dbReference type="EMBL" id="GAK53279.1"/>
    </source>
</evidence>
<dbReference type="AlphaFoldDB" id="A0A0S6W4A5"/>
<dbReference type="Proteomes" id="UP000030700">
    <property type="component" value="Unassembled WGS sequence"/>
</dbReference>
<dbReference type="Gene3D" id="3.30.360.10">
    <property type="entry name" value="Dihydrodipicolinate Reductase, domain 2"/>
    <property type="match status" value="1"/>
</dbReference>
<gene>
    <name evidence="3" type="ORF">U14_04544</name>
</gene>